<feature type="domain" description="7 transmembrane helices usually fused to an inactive transglutaminase" evidence="2">
    <location>
        <begin position="142"/>
        <end position="334"/>
    </location>
</feature>
<feature type="transmembrane region" description="Helical" evidence="1">
    <location>
        <begin position="272"/>
        <end position="292"/>
    </location>
</feature>
<comment type="caution">
    <text evidence="3">The sequence shown here is derived from an EMBL/GenBank/DDBJ whole genome shotgun (WGS) entry which is preliminary data.</text>
</comment>
<feature type="transmembrane region" description="Helical" evidence="1">
    <location>
        <begin position="169"/>
        <end position="200"/>
    </location>
</feature>
<dbReference type="AlphaFoldDB" id="A0A645BJX5"/>
<protein>
    <recommendedName>
        <fullName evidence="2">7 transmembrane helices usually fused to an inactive transglutaminase domain-containing protein</fullName>
    </recommendedName>
</protein>
<evidence type="ECO:0000259" key="2">
    <source>
        <dbReference type="Pfam" id="PF14402"/>
    </source>
</evidence>
<sequence length="352" mass="38433">MGPWLEKFAFFWYNNKMSRILRFFTKGLLVGSLFLLLVTQNVAAQSLTADPTNILDPEASASLEASLSASATESGKLSSASAEVEGKIQKKTDEDITATTGKQKSVLAAYLDEHPIGALNWHNFIQKAIRKAIAAGLPANIIVLLLIFPIIASIVAFSRHIIGLKGYGIYIPAVLSVAFASTGIFTGVVAFIAVLASAIITRSLLKHLRLPVLPRTAMLLLGVSVTILALLLIGSISSLDLVLNISIFPLLIIILLTENFMETQLFNSQKEALSITFETLLIAVLCSFLITSETLQKFVILRPELVLLLVGALNFAIGRYTGLRLLEFLRFKDLIGEERNFKQNSGDNQEEE</sequence>
<feature type="transmembrane region" description="Helical" evidence="1">
    <location>
        <begin position="241"/>
        <end position="260"/>
    </location>
</feature>
<keyword evidence="1" id="KW-0472">Membrane</keyword>
<evidence type="ECO:0000313" key="3">
    <source>
        <dbReference type="EMBL" id="MPM64841.1"/>
    </source>
</evidence>
<feature type="transmembrane region" description="Helical" evidence="1">
    <location>
        <begin position="212"/>
        <end position="234"/>
    </location>
</feature>
<accession>A0A645BJX5</accession>
<proteinExistence type="predicted"/>
<keyword evidence="1" id="KW-1133">Transmembrane helix</keyword>
<gene>
    <name evidence="3" type="ORF">SDC9_111732</name>
</gene>
<organism evidence="3">
    <name type="scientific">bioreactor metagenome</name>
    <dbReference type="NCBI Taxonomy" id="1076179"/>
    <lineage>
        <taxon>unclassified sequences</taxon>
        <taxon>metagenomes</taxon>
        <taxon>ecological metagenomes</taxon>
    </lineage>
</organism>
<keyword evidence="1" id="KW-0812">Transmembrane</keyword>
<dbReference type="Pfam" id="PF14402">
    <property type="entry name" value="7TM_transglut"/>
    <property type="match status" value="1"/>
</dbReference>
<feature type="transmembrane region" description="Helical" evidence="1">
    <location>
        <begin position="304"/>
        <end position="322"/>
    </location>
</feature>
<dbReference type="InterPro" id="IPR025840">
    <property type="entry name" value="7TM_transglut"/>
</dbReference>
<evidence type="ECO:0000256" key="1">
    <source>
        <dbReference type="SAM" id="Phobius"/>
    </source>
</evidence>
<feature type="transmembrane region" description="Helical" evidence="1">
    <location>
        <begin position="132"/>
        <end position="157"/>
    </location>
</feature>
<name>A0A645BJX5_9ZZZZ</name>
<reference evidence="3" key="1">
    <citation type="submission" date="2019-08" db="EMBL/GenBank/DDBJ databases">
        <authorList>
            <person name="Kucharzyk K."/>
            <person name="Murdoch R.W."/>
            <person name="Higgins S."/>
            <person name="Loffler F."/>
        </authorList>
    </citation>
    <scope>NUCLEOTIDE SEQUENCE</scope>
</reference>
<dbReference type="EMBL" id="VSSQ01020180">
    <property type="protein sequence ID" value="MPM64841.1"/>
    <property type="molecule type" value="Genomic_DNA"/>
</dbReference>